<dbReference type="InterPro" id="IPR011146">
    <property type="entry name" value="HIT-like"/>
</dbReference>
<evidence type="ECO:0000256" key="9">
    <source>
        <dbReference type="PIRSR" id="PIRSR639383-1"/>
    </source>
</evidence>
<evidence type="ECO:0000256" key="5">
    <source>
        <dbReference type="ARBA" id="ARBA00023268"/>
    </source>
</evidence>
<dbReference type="Pfam" id="PF00795">
    <property type="entry name" value="CN_hydrolase"/>
    <property type="match status" value="1"/>
</dbReference>
<evidence type="ECO:0000256" key="13">
    <source>
        <dbReference type="RuleBase" id="RU366076"/>
    </source>
</evidence>
<dbReference type="PANTHER" id="PTHR23088">
    <property type="entry name" value="NITRILASE-RELATED"/>
    <property type="match status" value="1"/>
</dbReference>
<comment type="catalytic activity">
    <reaction evidence="6 13">
        <text>P(1),P(3)-bis(5'-adenosyl) triphosphate + H2O = AMP + ADP + 2 H(+)</text>
        <dbReference type="Rhea" id="RHEA:13893"/>
        <dbReference type="ChEBI" id="CHEBI:15377"/>
        <dbReference type="ChEBI" id="CHEBI:15378"/>
        <dbReference type="ChEBI" id="CHEBI:58529"/>
        <dbReference type="ChEBI" id="CHEBI:456215"/>
        <dbReference type="ChEBI" id="CHEBI:456216"/>
        <dbReference type="EC" id="3.6.1.29"/>
    </reaction>
</comment>
<dbReference type="OrthoDB" id="680339at2759"/>
<name>A0A8W8LRK2_MAGGI</name>
<evidence type="ECO:0000259" key="14">
    <source>
        <dbReference type="PROSITE" id="PS50263"/>
    </source>
</evidence>
<feature type="site" description="Important for induction of apoptosis" evidence="11">
    <location>
        <position position="436"/>
    </location>
</feature>
<evidence type="ECO:0000256" key="1">
    <source>
        <dbReference type="ARBA" id="ARBA00001936"/>
    </source>
</evidence>
<dbReference type="InterPro" id="IPR036265">
    <property type="entry name" value="HIT-like_sf"/>
</dbReference>
<feature type="active site" description="Tele-AMP-histidine intermediate" evidence="9">
    <location>
        <position position="418"/>
    </location>
</feature>
<dbReference type="AlphaFoldDB" id="A0A8W8LRK2"/>
<evidence type="ECO:0000256" key="6">
    <source>
        <dbReference type="ARBA" id="ARBA00047780"/>
    </source>
</evidence>
<keyword evidence="4 13" id="KW-0378">Hydrolase</keyword>
<feature type="binding site" evidence="10">
    <location>
        <position position="420"/>
    </location>
    <ligand>
        <name>substrate</name>
    </ligand>
</feature>
<dbReference type="FunFam" id="3.30.428.10:FF:000011">
    <property type="entry name" value="Fragile histidine triad"/>
    <property type="match status" value="1"/>
</dbReference>
<dbReference type="EC" id="3.6.1.29" evidence="13"/>
<dbReference type="PANTHER" id="PTHR23088:SF27">
    <property type="entry name" value="DEAMINATED GLUTATHIONE AMIDASE"/>
    <property type="match status" value="1"/>
</dbReference>
<dbReference type="PROSITE" id="PS51084">
    <property type="entry name" value="HIT_2"/>
    <property type="match status" value="1"/>
</dbReference>
<dbReference type="InterPro" id="IPR003010">
    <property type="entry name" value="C-N_Hydrolase"/>
</dbReference>
<proteinExistence type="inferred from homology"/>
<dbReference type="InterPro" id="IPR036526">
    <property type="entry name" value="C-N_Hydrolase_sf"/>
</dbReference>
<dbReference type="SUPFAM" id="SSF54197">
    <property type="entry name" value="HIT-like"/>
    <property type="match status" value="1"/>
</dbReference>
<sequence length="469" mass="52746">MLSRLLKYFLRQNIFKNRPSSLLCTMSTEPCKPDTAGNPLIGVCQLSCTADKKQNFQKAKSLVEKAVFRGAKMVFLPEAIDYIGETKSQSVEFAESLEGETISGYQDLARKEGIWLSLGGFHQKSDDKQRVLNTHVIIDNQGQIRDTYSKTHLFDLDIKDQVRLCESDYTIPGNKVSFPVKTPAGNVGMEICYDLRFPELSLVLAQQGADILTFPSAFTVTTGMAHWEVLLRSRAIETQCYVVAAAQFGKHNSKRVSYGHSMVIDPWGAVIAQCSDGVDVCFAEINLNMIKKIRDEMPIMRHRRPDLYGFLQSYNKGNIDDTFHYQFGQHSIGCGQVFYKTALSFAFVNIKPVLPGHVLVSSLRPAKRFSDLTSAEVADLSLCVQRVCRAVEAHFKGTSLTIAVQDGPDSGQTVEHVHFHILPRKPADIPNNDDVYRELATHDQDIQAINRRSEEEMNREAAELRHYFL</sequence>
<dbReference type="OMA" id="GWHNKKR"/>
<feature type="binding site" evidence="10">
    <location>
        <position position="349"/>
    </location>
    <ligand>
        <name>substrate</name>
    </ligand>
</feature>
<dbReference type="InterPro" id="IPR045254">
    <property type="entry name" value="Nit1/2_C-N_Hydrolase"/>
</dbReference>
<dbReference type="GO" id="GO:0016811">
    <property type="term" value="F:hydrolase activity, acting on carbon-nitrogen (but not peptide) bonds, in linear amides"/>
    <property type="evidence" value="ECO:0007669"/>
    <property type="project" value="InterPro"/>
</dbReference>
<accession>A0A8W8LRK2</accession>
<keyword evidence="5" id="KW-0511">Multifunctional enzyme</keyword>
<dbReference type="InterPro" id="IPR019808">
    <property type="entry name" value="Histidine_triad_CS"/>
</dbReference>
<dbReference type="PROSITE" id="PS50263">
    <property type="entry name" value="CN_HYDROLASE"/>
    <property type="match status" value="1"/>
</dbReference>
<evidence type="ECO:0000313" key="16">
    <source>
        <dbReference type="EnsemblMetazoa" id="G29364.1:cds"/>
    </source>
</evidence>
<evidence type="ECO:0000259" key="15">
    <source>
        <dbReference type="PROSITE" id="PS51084"/>
    </source>
</evidence>
<keyword evidence="3 13" id="KW-0547">Nucleotide-binding</keyword>
<dbReference type="FunFam" id="3.60.110.10:FF:000005">
    <property type="entry name" value="nitrilase homolog 1 isoform X1"/>
    <property type="match status" value="1"/>
</dbReference>
<reference evidence="16" key="1">
    <citation type="submission" date="2022-08" db="UniProtKB">
        <authorList>
            <consortium name="EnsemblMetazoa"/>
        </authorList>
    </citation>
    <scope>IDENTIFICATION</scope>
    <source>
        <strain evidence="16">05x7-T-G4-1.051#20</strain>
    </source>
</reference>
<dbReference type="PROSITE" id="PS00892">
    <property type="entry name" value="HIT_1"/>
    <property type="match status" value="1"/>
</dbReference>
<evidence type="ECO:0000256" key="8">
    <source>
        <dbReference type="ARBA" id="ARBA00061127"/>
    </source>
</evidence>
<dbReference type="Gene3D" id="3.60.110.10">
    <property type="entry name" value="Carbon-nitrogen hydrolase"/>
    <property type="match status" value="1"/>
</dbReference>
<dbReference type="Proteomes" id="UP000005408">
    <property type="component" value="Unassembled WGS sequence"/>
</dbReference>
<dbReference type="PROSITE" id="PS01227">
    <property type="entry name" value="UPF0012"/>
    <property type="match status" value="1"/>
</dbReference>
<feature type="short sequence motif" description="Histidine triad motif" evidence="12">
    <location>
        <begin position="416"/>
        <end position="420"/>
    </location>
</feature>
<dbReference type="CDD" id="cd07572">
    <property type="entry name" value="nit"/>
    <property type="match status" value="1"/>
</dbReference>
<evidence type="ECO:0000256" key="7">
    <source>
        <dbReference type="ARBA" id="ARBA00057461"/>
    </source>
</evidence>
<dbReference type="EnsemblMetazoa" id="G29364.1">
    <property type="protein sequence ID" value="G29364.1:cds"/>
    <property type="gene ID" value="G29364"/>
</dbReference>
<evidence type="ECO:0000256" key="10">
    <source>
        <dbReference type="PIRSR" id="PIRSR639383-2"/>
    </source>
</evidence>
<dbReference type="SUPFAM" id="SSF56317">
    <property type="entry name" value="Carbon-nitrogen hydrolase"/>
    <property type="match status" value="1"/>
</dbReference>
<evidence type="ECO:0000256" key="3">
    <source>
        <dbReference type="ARBA" id="ARBA00022741"/>
    </source>
</evidence>
<dbReference type="GO" id="GO:0047710">
    <property type="term" value="F:bis(5'-adenosyl)-triphosphatase activity"/>
    <property type="evidence" value="ECO:0007669"/>
    <property type="project" value="UniProtKB-UniRule"/>
</dbReference>
<dbReference type="CDD" id="cd01275">
    <property type="entry name" value="FHIT"/>
    <property type="match status" value="1"/>
</dbReference>
<organism evidence="16 17">
    <name type="scientific">Magallana gigas</name>
    <name type="common">Pacific oyster</name>
    <name type="synonym">Crassostrea gigas</name>
    <dbReference type="NCBI Taxonomy" id="29159"/>
    <lineage>
        <taxon>Eukaryota</taxon>
        <taxon>Metazoa</taxon>
        <taxon>Spiralia</taxon>
        <taxon>Lophotrochozoa</taxon>
        <taxon>Mollusca</taxon>
        <taxon>Bivalvia</taxon>
        <taxon>Autobranchia</taxon>
        <taxon>Pteriomorphia</taxon>
        <taxon>Ostreida</taxon>
        <taxon>Ostreoidea</taxon>
        <taxon>Ostreidae</taxon>
        <taxon>Magallana</taxon>
    </lineage>
</organism>
<dbReference type="InterPro" id="IPR039383">
    <property type="entry name" value="FHIT"/>
</dbReference>
<dbReference type="InterPro" id="IPR001110">
    <property type="entry name" value="UPF0012_CS"/>
</dbReference>
<feature type="binding site" evidence="10">
    <location>
        <position position="405"/>
    </location>
    <ligand>
        <name>substrate</name>
    </ligand>
</feature>
<feature type="domain" description="HIT" evidence="15">
    <location>
        <begin position="323"/>
        <end position="431"/>
    </location>
</feature>
<evidence type="ECO:0000256" key="2">
    <source>
        <dbReference type="ARBA" id="ARBA00011881"/>
    </source>
</evidence>
<dbReference type="EnsemblMetazoa" id="G29364.4">
    <property type="protein sequence ID" value="G29364.4:cds"/>
    <property type="gene ID" value="G29364"/>
</dbReference>
<dbReference type="EnsemblMetazoa" id="G29364.2">
    <property type="protein sequence ID" value="G29364.2:cds"/>
    <property type="gene ID" value="G29364"/>
</dbReference>
<evidence type="ECO:0000256" key="11">
    <source>
        <dbReference type="PIRSR" id="PIRSR639383-3"/>
    </source>
</evidence>
<comment type="function">
    <text evidence="7">Cleaves A-5'-PPP-5'A to yield AMP and ADP.</text>
</comment>
<evidence type="ECO:0000256" key="12">
    <source>
        <dbReference type="PROSITE-ProRule" id="PRU00464"/>
    </source>
</evidence>
<comment type="similarity">
    <text evidence="8">In the N-terminal section; belongs to the UPF0012 family.</text>
</comment>
<evidence type="ECO:0000313" key="17">
    <source>
        <dbReference type="Proteomes" id="UP000005408"/>
    </source>
</evidence>
<comment type="subunit">
    <text evidence="2">Homotetramer.</text>
</comment>
<evidence type="ECO:0000256" key="4">
    <source>
        <dbReference type="ARBA" id="ARBA00022801"/>
    </source>
</evidence>
<feature type="binding site" evidence="10">
    <location>
        <position position="330"/>
    </location>
    <ligand>
        <name>substrate</name>
    </ligand>
</feature>
<dbReference type="Gene3D" id="3.30.428.10">
    <property type="entry name" value="HIT-like"/>
    <property type="match status" value="1"/>
</dbReference>
<dbReference type="Pfam" id="PF01230">
    <property type="entry name" value="HIT"/>
    <property type="match status" value="1"/>
</dbReference>
<keyword evidence="17" id="KW-1185">Reference proteome</keyword>
<protein>
    <recommendedName>
        <fullName evidence="13">Bis(5'-adenosyl)-triphosphatase</fullName>
        <ecNumber evidence="13">3.6.1.29</ecNumber>
    </recommendedName>
</protein>
<dbReference type="GO" id="GO:0000166">
    <property type="term" value="F:nucleotide binding"/>
    <property type="evidence" value="ECO:0007669"/>
    <property type="project" value="UniProtKB-KW"/>
</dbReference>
<comment type="cofactor">
    <cofactor evidence="1 13">
        <name>Mn(2+)</name>
        <dbReference type="ChEBI" id="CHEBI:29035"/>
    </cofactor>
</comment>
<feature type="domain" description="CN hydrolase" evidence="14">
    <location>
        <begin position="39"/>
        <end position="287"/>
    </location>
</feature>
<feature type="binding site" evidence="10">
    <location>
        <begin position="411"/>
        <end position="414"/>
    </location>
    <ligand>
        <name>substrate</name>
    </ligand>
</feature>